<keyword evidence="7" id="KW-0406">Ion transport</keyword>
<dbReference type="InterPro" id="IPR019594">
    <property type="entry name" value="Glu/Gly-bd"/>
</dbReference>
<dbReference type="GO" id="GO:0005886">
    <property type="term" value="C:plasma membrane"/>
    <property type="evidence" value="ECO:0007669"/>
    <property type="project" value="UniProtKB-SubCell"/>
</dbReference>
<comment type="similarity">
    <text evidence="2">Belongs to the glutamate-gated ion channel (TC 1.A.10.1) family.</text>
</comment>
<evidence type="ECO:0000256" key="8">
    <source>
        <dbReference type="ARBA" id="ARBA00023136"/>
    </source>
</evidence>
<evidence type="ECO:0000256" key="6">
    <source>
        <dbReference type="ARBA" id="ARBA00022989"/>
    </source>
</evidence>
<dbReference type="GO" id="GO:0015276">
    <property type="term" value="F:ligand-gated monoatomic ion channel activity"/>
    <property type="evidence" value="ECO:0007669"/>
    <property type="project" value="InterPro"/>
</dbReference>
<keyword evidence="8 13" id="KW-0472">Membrane</keyword>
<dbReference type="Gene3D" id="1.10.287.70">
    <property type="match status" value="1"/>
</dbReference>
<proteinExistence type="inferred from homology"/>
<keyword evidence="5 13" id="KW-0812">Transmembrane</keyword>
<evidence type="ECO:0000256" key="2">
    <source>
        <dbReference type="ARBA" id="ARBA00008685"/>
    </source>
</evidence>
<feature type="transmembrane region" description="Helical" evidence="13">
    <location>
        <begin position="189"/>
        <end position="215"/>
    </location>
</feature>
<dbReference type="Pfam" id="PF10613">
    <property type="entry name" value="Lig_chan-Glu_bd"/>
    <property type="match status" value="1"/>
</dbReference>
<dbReference type="SMART" id="SM00079">
    <property type="entry name" value="PBPe"/>
    <property type="match status" value="1"/>
</dbReference>
<evidence type="ECO:0000256" key="12">
    <source>
        <dbReference type="ARBA" id="ARBA00023303"/>
    </source>
</evidence>
<dbReference type="Pfam" id="PF00060">
    <property type="entry name" value="Lig_chan"/>
    <property type="match status" value="1"/>
</dbReference>
<evidence type="ECO:0000256" key="1">
    <source>
        <dbReference type="ARBA" id="ARBA00004651"/>
    </source>
</evidence>
<evidence type="ECO:0000256" key="4">
    <source>
        <dbReference type="ARBA" id="ARBA00022475"/>
    </source>
</evidence>
<reference evidence="16" key="1">
    <citation type="submission" date="2020-08" db="EMBL/GenBank/DDBJ databases">
        <title>Multicomponent nature underlies the extraordinary mechanical properties of spider dragline silk.</title>
        <authorList>
            <person name="Kono N."/>
            <person name="Nakamura H."/>
            <person name="Mori M."/>
            <person name="Yoshida Y."/>
            <person name="Ohtoshi R."/>
            <person name="Malay A.D."/>
            <person name="Moran D.A.P."/>
            <person name="Tomita M."/>
            <person name="Numata K."/>
            <person name="Arakawa K."/>
        </authorList>
    </citation>
    <scope>NUCLEOTIDE SEQUENCE</scope>
</reference>
<dbReference type="SMART" id="SM00918">
    <property type="entry name" value="Lig_chan-Glu_bd"/>
    <property type="match status" value="1"/>
</dbReference>
<feature type="domain" description="Ionotropic glutamate receptor C-terminal" evidence="14">
    <location>
        <begin position="5"/>
        <end position="272"/>
    </location>
</feature>
<feature type="domain" description="Ionotropic glutamate receptor L-glutamate and glycine-binding" evidence="15">
    <location>
        <begin position="15"/>
        <end position="76"/>
    </location>
</feature>
<protein>
    <submittedName>
        <fullName evidence="16">Glutamate receptor subunit 1</fullName>
    </submittedName>
</protein>
<accession>A0A8X6PI99</accession>
<dbReference type="OrthoDB" id="6117597at2759"/>
<feature type="transmembrane region" description="Helical" evidence="13">
    <location>
        <begin position="380"/>
        <end position="400"/>
    </location>
</feature>
<evidence type="ECO:0000256" key="10">
    <source>
        <dbReference type="ARBA" id="ARBA00023180"/>
    </source>
</evidence>
<dbReference type="Proteomes" id="UP000887013">
    <property type="component" value="Unassembled WGS sequence"/>
</dbReference>
<name>A0A8X6PI99_NEPPI</name>
<comment type="subcellular location">
    <subcellularLocation>
        <location evidence="1">Cell membrane</location>
        <topology evidence="1">Multi-pass membrane protein</topology>
    </subcellularLocation>
</comment>
<evidence type="ECO:0000256" key="5">
    <source>
        <dbReference type="ARBA" id="ARBA00022692"/>
    </source>
</evidence>
<dbReference type="InterPro" id="IPR001320">
    <property type="entry name" value="Iontro_rcpt_C"/>
</dbReference>
<dbReference type="EMBL" id="BMAW01020772">
    <property type="protein sequence ID" value="GFT69889.1"/>
    <property type="molecule type" value="Genomic_DNA"/>
</dbReference>
<keyword evidence="6 13" id="KW-1133">Transmembrane helix</keyword>
<dbReference type="PANTHER" id="PTHR42643:SF24">
    <property type="entry name" value="IONOTROPIC RECEPTOR 60A"/>
    <property type="match status" value="1"/>
</dbReference>
<keyword evidence="17" id="KW-1185">Reference proteome</keyword>
<evidence type="ECO:0000259" key="14">
    <source>
        <dbReference type="SMART" id="SM00079"/>
    </source>
</evidence>
<keyword evidence="10" id="KW-0325">Glycoprotein</keyword>
<evidence type="ECO:0000313" key="17">
    <source>
        <dbReference type="Proteomes" id="UP000887013"/>
    </source>
</evidence>
<keyword evidence="3" id="KW-0813">Transport</keyword>
<organism evidence="16 17">
    <name type="scientific">Nephila pilipes</name>
    <name type="common">Giant wood spider</name>
    <name type="synonym">Nephila maculata</name>
    <dbReference type="NCBI Taxonomy" id="299642"/>
    <lineage>
        <taxon>Eukaryota</taxon>
        <taxon>Metazoa</taxon>
        <taxon>Ecdysozoa</taxon>
        <taxon>Arthropoda</taxon>
        <taxon>Chelicerata</taxon>
        <taxon>Arachnida</taxon>
        <taxon>Araneae</taxon>
        <taxon>Araneomorphae</taxon>
        <taxon>Entelegynae</taxon>
        <taxon>Araneoidea</taxon>
        <taxon>Nephilidae</taxon>
        <taxon>Nephila</taxon>
    </lineage>
</organism>
<evidence type="ECO:0000313" key="16">
    <source>
        <dbReference type="EMBL" id="GFT69889.1"/>
    </source>
</evidence>
<evidence type="ECO:0000256" key="7">
    <source>
        <dbReference type="ARBA" id="ARBA00023065"/>
    </source>
</evidence>
<dbReference type="GO" id="GO:0050906">
    <property type="term" value="P:detection of stimulus involved in sensory perception"/>
    <property type="evidence" value="ECO:0007669"/>
    <property type="project" value="UniProtKB-ARBA"/>
</dbReference>
<dbReference type="InterPro" id="IPR052192">
    <property type="entry name" value="Insect_Ionotropic_Sensory_Rcpt"/>
</dbReference>
<comment type="caution">
    <text evidence="16">The sequence shown here is derived from an EMBL/GenBank/DDBJ whole genome shotgun (WGS) entry which is preliminary data.</text>
</comment>
<gene>
    <name evidence="16" type="primary">Nmdar1</name>
    <name evidence="16" type="ORF">NPIL_623621</name>
</gene>
<dbReference type="Gene3D" id="3.40.190.10">
    <property type="entry name" value="Periplasmic binding protein-like II"/>
    <property type="match status" value="1"/>
</dbReference>
<feature type="transmembrane region" description="Helical" evidence="13">
    <location>
        <begin position="131"/>
        <end position="149"/>
    </location>
</feature>
<evidence type="ECO:0000259" key="15">
    <source>
        <dbReference type="SMART" id="SM00918"/>
    </source>
</evidence>
<dbReference type="AlphaFoldDB" id="A0A8X6PI99"/>
<evidence type="ECO:0000256" key="13">
    <source>
        <dbReference type="SAM" id="Phobius"/>
    </source>
</evidence>
<dbReference type="PANTHER" id="PTHR42643">
    <property type="entry name" value="IONOTROPIC RECEPTOR 20A-RELATED"/>
    <property type="match status" value="1"/>
</dbReference>
<keyword evidence="12" id="KW-0407">Ion channel</keyword>
<keyword evidence="9 16" id="KW-0675">Receptor</keyword>
<sequence length="425" mass="49130">MLKKKIIVGVLTEPHIFEIQETENGHLELSGFEAKYLEEILTALDVEYEFSIPTDGEFGLKKSNGNWTGLIGMIQREEADMTLGFLSITDQRLEVVDFTKSYMVYGSTFVIENPGYVHPYISYLYPFNVTTWIYIICTTIIVSILFCTINQIAINREFSSVRIFCMVFGSLVKQPLILNKELQKWRWFISFWLTFVTLISLGYSACLQSFLTLPFPKDTIRTFRQISSAVQRGTHRVFTLKGSLLSEYLAESEEAYLRIIGEEIIRNNWLYPFSESGSAKYISENSIELDYRISNEFFYGSHRSDKRFITSLEEIAVYPVGFAVRKHFYYSDKINTIISRFACAGIYEKLIKDSSVKFRLSESKDISEAIDIGQISMKHLAGVFSVLFRGIAFSFVLLILEIFCYKITHNTNYVYIKSLQRLNLK</sequence>
<keyword evidence="4" id="KW-1003">Cell membrane</keyword>
<evidence type="ECO:0000256" key="3">
    <source>
        <dbReference type="ARBA" id="ARBA00022448"/>
    </source>
</evidence>
<evidence type="ECO:0000256" key="11">
    <source>
        <dbReference type="ARBA" id="ARBA00023286"/>
    </source>
</evidence>
<keyword evidence="11" id="KW-1071">Ligand-gated ion channel</keyword>
<evidence type="ECO:0000256" key="9">
    <source>
        <dbReference type="ARBA" id="ARBA00023170"/>
    </source>
</evidence>
<dbReference type="SUPFAM" id="SSF53850">
    <property type="entry name" value="Periplasmic binding protein-like II"/>
    <property type="match status" value="1"/>
</dbReference>